<proteinExistence type="predicted"/>
<keyword evidence="2" id="KW-1185">Reference proteome</keyword>
<evidence type="ECO:0000313" key="2">
    <source>
        <dbReference type="Proteomes" id="UP000191931"/>
    </source>
</evidence>
<evidence type="ECO:0000313" key="1">
    <source>
        <dbReference type="EMBL" id="SLM28133.1"/>
    </source>
</evidence>
<accession>A0A1W1H6N5</accession>
<dbReference type="EMBL" id="FWEV01000031">
    <property type="protein sequence ID" value="SLM28133.1"/>
    <property type="molecule type" value="Genomic_DNA"/>
</dbReference>
<dbReference type="AlphaFoldDB" id="A0A1W1H6N5"/>
<gene>
    <name evidence="1" type="ORF">MTBBW1_1260055</name>
</gene>
<dbReference type="STRING" id="1246637.MTBBW1_1260055"/>
<organism evidence="1 2">
    <name type="scientific">Desulfamplus magnetovallimortis</name>
    <dbReference type="NCBI Taxonomy" id="1246637"/>
    <lineage>
        <taxon>Bacteria</taxon>
        <taxon>Pseudomonadati</taxon>
        <taxon>Thermodesulfobacteriota</taxon>
        <taxon>Desulfobacteria</taxon>
        <taxon>Desulfobacterales</taxon>
        <taxon>Desulfobacteraceae</taxon>
        <taxon>Desulfamplus</taxon>
    </lineage>
</organism>
<name>A0A1W1H6N5_9BACT</name>
<reference evidence="1 2" key="1">
    <citation type="submission" date="2017-03" db="EMBL/GenBank/DDBJ databases">
        <authorList>
            <person name="Afonso C.L."/>
            <person name="Miller P.J."/>
            <person name="Scott M.A."/>
            <person name="Spackman E."/>
            <person name="Goraichik I."/>
            <person name="Dimitrov K.M."/>
            <person name="Suarez D.L."/>
            <person name="Swayne D.E."/>
        </authorList>
    </citation>
    <scope>NUCLEOTIDE SEQUENCE [LARGE SCALE GENOMIC DNA]</scope>
    <source>
        <strain evidence="1">PRJEB14757</strain>
    </source>
</reference>
<sequence length="102" mass="11552">MKMKNPFVILDVDRSVTQKDIILAVSRAMREKKYSAAEIAVAQKTLLDPVSRACASFLYHIDFGDKKKKICGSIMDDYELLTKADEDALNNNSLEYLDLFDS</sequence>
<dbReference type="Proteomes" id="UP000191931">
    <property type="component" value="Unassembled WGS sequence"/>
</dbReference>
<protein>
    <submittedName>
        <fullName evidence="1">Uncharacterized protein</fullName>
    </submittedName>
</protein>